<proteinExistence type="predicted"/>
<accession>A0A1H5LGK7</accession>
<dbReference type="OrthoDB" id="5149156at2"/>
<dbReference type="EMBL" id="FNTX01000002">
    <property type="protein sequence ID" value="SEE76124.1"/>
    <property type="molecule type" value="Genomic_DNA"/>
</dbReference>
<name>A0A1H5LGK7_9MICO</name>
<reference evidence="2" key="1">
    <citation type="submission" date="2016-10" db="EMBL/GenBank/DDBJ databases">
        <authorList>
            <person name="Varghese N."/>
            <person name="Submissions S."/>
        </authorList>
    </citation>
    <scope>NUCLEOTIDE SEQUENCE [LARGE SCALE GENOMIC DNA]</scope>
    <source>
        <strain evidence="2">DSM 21368</strain>
    </source>
</reference>
<dbReference type="RefSeq" id="WP_089773700.1">
    <property type="nucleotide sequence ID" value="NZ_FNTX01000002.1"/>
</dbReference>
<dbReference type="AlphaFoldDB" id="A0A1H5LGK7"/>
<sequence length="99" mass="11089">MARPSFYRRRFLNRRGHHAGAYALAQVRTEASWEPGSDDRRVDAQLTLADCGRVVSLEFDVDTAGDARNALYKARLLRSIIIGFTEALEQAVAETGHQQ</sequence>
<evidence type="ECO:0000313" key="2">
    <source>
        <dbReference type="Proteomes" id="UP000199220"/>
    </source>
</evidence>
<gene>
    <name evidence="1" type="ORF">SAMN04488554_2799</name>
</gene>
<protein>
    <submittedName>
        <fullName evidence="1">Uncharacterized protein</fullName>
    </submittedName>
</protein>
<dbReference type="Proteomes" id="UP000199220">
    <property type="component" value="Unassembled WGS sequence"/>
</dbReference>
<evidence type="ECO:0000313" key="1">
    <source>
        <dbReference type="EMBL" id="SEE76124.1"/>
    </source>
</evidence>
<keyword evidence="2" id="KW-1185">Reference proteome</keyword>
<organism evidence="1 2">
    <name type="scientific">Ruania alba</name>
    <dbReference type="NCBI Taxonomy" id="648782"/>
    <lineage>
        <taxon>Bacteria</taxon>
        <taxon>Bacillati</taxon>
        <taxon>Actinomycetota</taxon>
        <taxon>Actinomycetes</taxon>
        <taxon>Micrococcales</taxon>
        <taxon>Ruaniaceae</taxon>
        <taxon>Ruania</taxon>
    </lineage>
</organism>